<comment type="subcellular location">
    <subcellularLocation>
        <location evidence="1">Endomembrane system</location>
    </subcellularLocation>
</comment>
<organism evidence="10 11">
    <name type="scientific">Carpinus fangiana</name>
    <dbReference type="NCBI Taxonomy" id="176857"/>
    <lineage>
        <taxon>Eukaryota</taxon>
        <taxon>Viridiplantae</taxon>
        <taxon>Streptophyta</taxon>
        <taxon>Embryophyta</taxon>
        <taxon>Tracheophyta</taxon>
        <taxon>Spermatophyta</taxon>
        <taxon>Magnoliopsida</taxon>
        <taxon>eudicotyledons</taxon>
        <taxon>Gunneridae</taxon>
        <taxon>Pentapetalae</taxon>
        <taxon>rosids</taxon>
        <taxon>fabids</taxon>
        <taxon>Fagales</taxon>
        <taxon>Betulaceae</taxon>
        <taxon>Carpinus</taxon>
    </lineage>
</organism>
<keyword evidence="6 9" id="KW-0472">Membrane</keyword>
<dbReference type="EMBL" id="CM017321">
    <property type="protein sequence ID" value="KAE7995204.1"/>
    <property type="molecule type" value="Genomic_DNA"/>
</dbReference>
<dbReference type="AlphaFoldDB" id="A0A5N6Q9V9"/>
<accession>A0A5N6Q9V9</accession>
<dbReference type="GO" id="GO:0071555">
    <property type="term" value="P:cell wall organization"/>
    <property type="evidence" value="ECO:0007669"/>
    <property type="project" value="UniProtKB-KW"/>
</dbReference>
<evidence type="ECO:0000256" key="3">
    <source>
        <dbReference type="ARBA" id="ARBA00022679"/>
    </source>
</evidence>
<dbReference type="GO" id="GO:0012505">
    <property type="term" value="C:endomembrane system"/>
    <property type="evidence" value="ECO:0007669"/>
    <property type="project" value="UniProtKB-SubCell"/>
</dbReference>
<evidence type="ECO:0000256" key="9">
    <source>
        <dbReference type="SAM" id="Phobius"/>
    </source>
</evidence>
<evidence type="ECO:0000313" key="10">
    <source>
        <dbReference type="EMBL" id="KAE7995204.1"/>
    </source>
</evidence>
<dbReference type="Proteomes" id="UP000327013">
    <property type="component" value="Chromosome 1"/>
</dbReference>
<evidence type="ECO:0000313" key="11">
    <source>
        <dbReference type="Proteomes" id="UP000327013"/>
    </source>
</evidence>
<feature type="transmembrane region" description="Helical" evidence="9">
    <location>
        <begin position="246"/>
        <end position="268"/>
    </location>
</feature>
<evidence type="ECO:0000256" key="5">
    <source>
        <dbReference type="ARBA" id="ARBA00022989"/>
    </source>
</evidence>
<keyword evidence="2" id="KW-0328">Glycosyltransferase</keyword>
<evidence type="ECO:0000256" key="1">
    <source>
        <dbReference type="ARBA" id="ARBA00004308"/>
    </source>
</evidence>
<dbReference type="GO" id="GO:0030244">
    <property type="term" value="P:cellulose biosynthetic process"/>
    <property type="evidence" value="ECO:0007669"/>
    <property type="project" value="InterPro"/>
</dbReference>
<keyword evidence="7" id="KW-0961">Cell wall biogenesis/degradation</keyword>
<proteinExistence type="predicted"/>
<dbReference type="GO" id="GO:0016020">
    <property type="term" value="C:membrane"/>
    <property type="evidence" value="ECO:0007669"/>
    <property type="project" value="InterPro"/>
</dbReference>
<keyword evidence="3" id="KW-0808">Transferase</keyword>
<dbReference type="Pfam" id="PF03552">
    <property type="entry name" value="Cellulose_synt"/>
    <property type="match status" value="1"/>
</dbReference>
<gene>
    <name evidence="10" type="ORF">FH972_000029</name>
</gene>
<evidence type="ECO:0000256" key="7">
    <source>
        <dbReference type="ARBA" id="ARBA00023316"/>
    </source>
</evidence>
<keyword evidence="4 9" id="KW-0812">Transmembrane</keyword>
<dbReference type="PANTHER" id="PTHR13301">
    <property type="entry name" value="X-BOX TRANSCRIPTION FACTOR-RELATED"/>
    <property type="match status" value="1"/>
</dbReference>
<protein>
    <recommendedName>
        <fullName evidence="12">Glycosyltransferase 2-like domain-containing protein</fullName>
    </recommendedName>
</protein>
<sequence>MEDTGELNGDGRNILKSHDVRDTTAVTGNQGMRECGTENGKNDHGAHVGLTKKYDGLDELAYLDHHQAEHVGVGIIADVNEEGWRRGAKRSKGSGNNFFTITEVEHKVQRALSAEPGSVQRSSDDTWRKKSQTKNTVITSEDNCGFDPNQCKLQRQWGKEMGLKYGCAVEDVLTGLAIHCRGWRSIYFNPERKGFLGVAPTTLLQSLVQHKRWSEGDFQIFASRYCPFVHGYKKTPLMHQFAYCIYLLWAPTCLPTLYYVVVPSLCLLRMLVATYRQKCTTEALTV</sequence>
<feature type="region of interest" description="Disordered" evidence="8">
    <location>
        <begin position="1"/>
        <end position="46"/>
    </location>
</feature>
<dbReference type="OrthoDB" id="1697569at2759"/>
<dbReference type="InterPro" id="IPR005150">
    <property type="entry name" value="Cellulose_synth"/>
</dbReference>
<name>A0A5N6Q9V9_9ROSI</name>
<evidence type="ECO:0000256" key="4">
    <source>
        <dbReference type="ARBA" id="ARBA00022692"/>
    </source>
</evidence>
<reference evidence="10 11" key="1">
    <citation type="submission" date="2019-06" db="EMBL/GenBank/DDBJ databases">
        <title>A chromosomal-level reference genome of Carpinus fangiana (Coryloideae, Betulaceae).</title>
        <authorList>
            <person name="Yang X."/>
            <person name="Wang Z."/>
            <person name="Zhang L."/>
            <person name="Hao G."/>
            <person name="Liu J."/>
            <person name="Yang Y."/>
        </authorList>
    </citation>
    <scope>NUCLEOTIDE SEQUENCE [LARGE SCALE GENOMIC DNA]</scope>
    <source>
        <strain evidence="10">Cfa_2016G</strain>
        <tissue evidence="10">Leaf</tissue>
    </source>
</reference>
<evidence type="ECO:0000256" key="2">
    <source>
        <dbReference type="ARBA" id="ARBA00022676"/>
    </source>
</evidence>
<evidence type="ECO:0008006" key="12">
    <source>
        <dbReference type="Google" id="ProtNLM"/>
    </source>
</evidence>
<keyword evidence="5 9" id="KW-1133">Transmembrane helix</keyword>
<evidence type="ECO:0000256" key="8">
    <source>
        <dbReference type="SAM" id="MobiDB-lite"/>
    </source>
</evidence>
<evidence type="ECO:0000256" key="6">
    <source>
        <dbReference type="ARBA" id="ARBA00023136"/>
    </source>
</evidence>
<dbReference type="GO" id="GO:0016760">
    <property type="term" value="F:cellulose synthase (UDP-forming) activity"/>
    <property type="evidence" value="ECO:0007669"/>
    <property type="project" value="InterPro"/>
</dbReference>
<keyword evidence="11" id="KW-1185">Reference proteome</keyword>